<evidence type="ECO:0000313" key="12">
    <source>
        <dbReference type="Proteomes" id="UP001630127"/>
    </source>
</evidence>
<sequence length="238" mass="27570">MELELGLALPVSAHFSYKSFDLNISRQEEQPRERRLVKNDGINMEFKNLMIRPNKRGFEEAFGDEDDDDENTKLSLLVWSGRQPNDDEDGLNGYNRKPFNPLGKNDEEENDQIVGWPPIKSWRKKLLHQGGRVADQPDDQRANYFNGARNSIFVKVKMEGVIIGRKIDLSLFNSYQALTNTLLNMFAKYRINGDKDDDGPYILSYLDKERHWLIAGDVPWQTFIESVQRIEILKLSSC</sequence>
<keyword evidence="4 8" id="KW-0805">Transcription regulation</keyword>
<gene>
    <name evidence="11" type="ORF">ACH5RR_040087</name>
</gene>
<dbReference type="PANTHER" id="PTHR31734">
    <property type="entry name" value="AUXIN-RESPONSIVE PROTEIN IAA17"/>
    <property type="match status" value="1"/>
</dbReference>
<protein>
    <recommendedName>
        <fullName evidence="8">Auxin-responsive protein</fullName>
    </recommendedName>
</protein>
<evidence type="ECO:0000256" key="9">
    <source>
        <dbReference type="SAM" id="MobiDB-lite"/>
    </source>
</evidence>
<dbReference type="GO" id="GO:0009734">
    <property type="term" value="P:auxin-activated signaling pathway"/>
    <property type="evidence" value="ECO:0007669"/>
    <property type="project" value="UniProtKB-UniRule"/>
</dbReference>
<evidence type="ECO:0000256" key="5">
    <source>
        <dbReference type="ARBA" id="ARBA00023163"/>
    </source>
</evidence>
<comment type="function">
    <text evidence="8">Aux/IAA proteins are short-lived transcriptional factors that function as repressors of early auxin response genes at low auxin concentrations.</text>
</comment>
<evidence type="ECO:0000256" key="1">
    <source>
        <dbReference type="ARBA" id="ARBA00004123"/>
    </source>
</evidence>
<keyword evidence="3 8" id="KW-0678">Repressor</keyword>
<evidence type="ECO:0000259" key="10">
    <source>
        <dbReference type="PROSITE" id="PS51745"/>
    </source>
</evidence>
<dbReference type="Proteomes" id="UP001630127">
    <property type="component" value="Unassembled WGS sequence"/>
</dbReference>
<dbReference type="PANTHER" id="PTHR31734:SF38">
    <property type="entry name" value="AUXIN-RESPONSIVE PROTEIN IAA29"/>
    <property type="match status" value="1"/>
</dbReference>
<evidence type="ECO:0000256" key="4">
    <source>
        <dbReference type="ARBA" id="ARBA00023015"/>
    </source>
</evidence>
<dbReference type="InterPro" id="IPR033389">
    <property type="entry name" value="AUX/IAA_dom"/>
</dbReference>
<comment type="caution">
    <text evidence="11">The sequence shown here is derived from an EMBL/GenBank/DDBJ whole genome shotgun (WGS) entry which is preliminary data.</text>
</comment>
<dbReference type="EMBL" id="JBJUIK010000017">
    <property type="protein sequence ID" value="KAL3497355.1"/>
    <property type="molecule type" value="Genomic_DNA"/>
</dbReference>
<evidence type="ECO:0000256" key="3">
    <source>
        <dbReference type="ARBA" id="ARBA00022491"/>
    </source>
</evidence>
<evidence type="ECO:0000256" key="6">
    <source>
        <dbReference type="ARBA" id="ARBA00023242"/>
    </source>
</evidence>
<comment type="similarity">
    <text evidence="2 8">Belongs to the Aux/IAA family.</text>
</comment>
<keyword evidence="12" id="KW-1185">Reference proteome</keyword>
<keyword evidence="5 8" id="KW-0804">Transcription</keyword>
<name>A0ABD2XU09_9GENT</name>
<accession>A0ABD2XU09</accession>
<keyword evidence="6 8" id="KW-0539">Nucleus</keyword>
<keyword evidence="7 8" id="KW-0927">Auxin signaling pathway</keyword>
<dbReference type="PROSITE" id="PS51745">
    <property type="entry name" value="PB1"/>
    <property type="match status" value="1"/>
</dbReference>
<dbReference type="GO" id="GO:0005634">
    <property type="term" value="C:nucleus"/>
    <property type="evidence" value="ECO:0007669"/>
    <property type="project" value="UniProtKB-SubCell"/>
</dbReference>
<comment type="subcellular location">
    <subcellularLocation>
        <location evidence="1 8">Nucleus</location>
    </subcellularLocation>
</comment>
<comment type="subunit">
    <text evidence="8">Homodimers and heterodimers.</text>
</comment>
<evidence type="ECO:0000256" key="7">
    <source>
        <dbReference type="ARBA" id="ARBA00023294"/>
    </source>
</evidence>
<dbReference type="SUPFAM" id="SSF54277">
    <property type="entry name" value="CAD &amp; PB1 domains"/>
    <property type="match status" value="1"/>
</dbReference>
<evidence type="ECO:0000256" key="8">
    <source>
        <dbReference type="RuleBase" id="RU004549"/>
    </source>
</evidence>
<reference evidence="11 12" key="1">
    <citation type="submission" date="2024-11" db="EMBL/GenBank/DDBJ databases">
        <title>A near-complete genome assembly of Cinchona calisaya.</title>
        <authorList>
            <person name="Lian D.C."/>
            <person name="Zhao X.W."/>
            <person name="Wei L."/>
        </authorList>
    </citation>
    <scope>NUCLEOTIDE SEQUENCE [LARGE SCALE GENOMIC DNA]</scope>
    <source>
        <tissue evidence="11">Nenye</tissue>
    </source>
</reference>
<dbReference type="InterPro" id="IPR053793">
    <property type="entry name" value="PB1-like"/>
</dbReference>
<dbReference type="Gene3D" id="3.10.20.90">
    <property type="entry name" value="Phosphatidylinositol 3-kinase Catalytic Subunit, Chain A, domain 1"/>
    <property type="match status" value="1"/>
</dbReference>
<organism evidence="11 12">
    <name type="scientific">Cinchona calisaya</name>
    <dbReference type="NCBI Taxonomy" id="153742"/>
    <lineage>
        <taxon>Eukaryota</taxon>
        <taxon>Viridiplantae</taxon>
        <taxon>Streptophyta</taxon>
        <taxon>Embryophyta</taxon>
        <taxon>Tracheophyta</taxon>
        <taxon>Spermatophyta</taxon>
        <taxon>Magnoliopsida</taxon>
        <taxon>eudicotyledons</taxon>
        <taxon>Gunneridae</taxon>
        <taxon>Pentapetalae</taxon>
        <taxon>asterids</taxon>
        <taxon>lamiids</taxon>
        <taxon>Gentianales</taxon>
        <taxon>Rubiaceae</taxon>
        <taxon>Cinchonoideae</taxon>
        <taxon>Cinchoneae</taxon>
        <taxon>Cinchona</taxon>
    </lineage>
</organism>
<evidence type="ECO:0000313" key="11">
    <source>
        <dbReference type="EMBL" id="KAL3497355.1"/>
    </source>
</evidence>
<feature type="domain" description="PB1" evidence="10">
    <location>
        <begin position="151"/>
        <end position="238"/>
    </location>
</feature>
<dbReference type="AlphaFoldDB" id="A0ABD2XU09"/>
<proteinExistence type="inferred from homology"/>
<dbReference type="Pfam" id="PF02309">
    <property type="entry name" value="AUX_IAA"/>
    <property type="match status" value="1"/>
</dbReference>
<evidence type="ECO:0000256" key="2">
    <source>
        <dbReference type="ARBA" id="ARBA00006728"/>
    </source>
</evidence>
<dbReference type="InterPro" id="IPR003311">
    <property type="entry name" value="AUX_IAA"/>
</dbReference>
<feature type="region of interest" description="Disordered" evidence="9">
    <location>
        <begin position="81"/>
        <end position="111"/>
    </location>
</feature>